<sequence>MTKDERFEACLAYYKANQPPAHILEQYKESLDDWAIKVPLYCAESETMSGLHQLFATTAIAFDLSMNTMDGFSERFCIPDEVTAFEELIRWHQRGFNDQRPQYWVAVRKIGSKKQFKESYERYYREGYGSELLPYAKTEDGSLFHSAIVSRWETIKEDLGYDRDMINHLASYLLFIGDVN</sequence>
<dbReference type="AlphaFoldDB" id="A0A5Q6PEQ4"/>
<accession>A0A5Q6PEQ4</accession>
<reference evidence="1 2" key="1">
    <citation type="submission" date="2019-09" db="EMBL/GenBank/DDBJ databases">
        <authorList>
            <person name="Kritzky A."/>
            <person name="Schelkanova E.Y."/>
            <person name="Alkhova Z.V."/>
            <person name="Smirnova N.I."/>
        </authorList>
    </citation>
    <scope>NUCLEOTIDE SEQUENCE [LARGE SCALE GENOMIC DNA]</scope>
    <source>
        <strain evidence="1 2">M1526</strain>
    </source>
</reference>
<dbReference type="EMBL" id="VUAA01000022">
    <property type="protein sequence ID" value="KAA1253364.1"/>
    <property type="molecule type" value="Genomic_DNA"/>
</dbReference>
<evidence type="ECO:0000313" key="1">
    <source>
        <dbReference type="EMBL" id="KAA1253364.1"/>
    </source>
</evidence>
<proteinExistence type="predicted"/>
<protein>
    <submittedName>
        <fullName evidence="1">Uncharacterized protein</fullName>
    </submittedName>
</protein>
<evidence type="ECO:0000313" key="2">
    <source>
        <dbReference type="Proteomes" id="UP000323225"/>
    </source>
</evidence>
<dbReference type="Proteomes" id="UP000323225">
    <property type="component" value="Unassembled WGS sequence"/>
</dbReference>
<gene>
    <name evidence="1" type="ORF">F0M16_17685</name>
</gene>
<organism evidence="1 2">
    <name type="scientific">Vibrio cholerae</name>
    <dbReference type="NCBI Taxonomy" id="666"/>
    <lineage>
        <taxon>Bacteria</taxon>
        <taxon>Pseudomonadati</taxon>
        <taxon>Pseudomonadota</taxon>
        <taxon>Gammaproteobacteria</taxon>
        <taxon>Vibrionales</taxon>
        <taxon>Vibrionaceae</taxon>
        <taxon>Vibrio</taxon>
    </lineage>
</organism>
<comment type="caution">
    <text evidence="1">The sequence shown here is derived from an EMBL/GenBank/DDBJ whole genome shotgun (WGS) entry which is preliminary data.</text>
</comment>
<name>A0A5Q6PEQ4_VIBCL</name>